<keyword evidence="2" id="KW-0472">Membrane</keyword>
<reference evidence="3" key="1">
    <citation type="submission" date="2023-07" db="EMBL/GenBank/DDBJ databases">
        <title>Black Yeasts Isolated from many extreme environments.</title>
        <authorList>
            <person name="Coleine C."/>
            <person name="Stajich J.E."/>
            <person name="Selbmann L."/>
        </authorList>
    </citation>
    <scope>NUCLEOTIDE SEQUENCE</scope>
    <source>
        <strain evidence="3">CCFEE 5485</strain>
    </source>
</reference>
<accession>A0AAE0WVT8</accession>
<feature type="compositionally biased region" description="Polar residues" evidence="1">
    <location>
        <begin position="202"/>
        <end position="214"/>
    </location>
</feature>
<feature type="transmembrane region" description="Helical" evidence="2">
    <location>
        <begin position="47"/>
        <end position="68"/>
    </location>
</feature>
<protein>
    <submittedName>
        <fullName evidence="3">Uncharacterized protein</fullName>
    </submittedName>
</protein>
<keyword evidence="2" id="KW-0812">Transmembrane</keyword>
<feature type="transmembrane region" description="Helical" evidence="2">
    <location>
        <begin position="7"/>
        <end position="27"/>
    </location>
</feature>
<sequence length="296" mass="32087">MPTRNDIIIALALYLPILLALLFYLSSPANFLARTYGPTALAIYKQLKPYLIGSLQSSFVIMLAIGLYSVLDRMWWFWKRNELFEPHNALEIGIIYVYALAGMVAIFNRSVPNVGGSAPVRVLGWIWGVTEVWVFEPVGMCVLAVWQCCHVLVRTFVDRANPGKETSLKLDDTTPEKDNTAISAVLVDGGQEAEPELLDGSASPTDSRNSDNALETESNAWATIADDQSSHEADDKLKGAKGRSIASAVFITPGLKSPKPHDGGLVTPSPSPAGRAMVATAENPCPGWTAPENMGR</sequence>
<evidence type="ECO:0000313" key="3">
    <source>
        <dbReference type="EMBL" id="KAK3679040.1"/>
    </source>
</evidence>
<evidence type="ECO:0000313" key="4">
    <source>
        <dbReference type="Proteomes" id="UP001274830"/>
    </source>
</evidence>
<feature type="transmembrane region" description="Helical" evidence="2">
    <location>
        <begin position="89"/>
        <end position="107"/>
    </location>
</feature>
<keyword evidence="2" id="KW-1133">Transmembrane helix</keyword>
<proteinExistence type="predicted"/>
<name>A0AAE0WVT8_9PEZI</name>
<feature type="region of interest" description="Disordered" evidence="1">
    <location>
        <begin position="195"/>
        <end position="214"/>
    </location>
</feature>
<evidence type="ECO:0000256" key="1">
    <source>
        <dbReference type="SAM" id="MobiDB-lite"/>
    </source>
</evidence>
<keyword evidence="4" id="KW-1185">Reference proteome</keyword>
<organism evidence="3 4">
    <name type="scientific">Recurvomyces mirabilis</name>
    <dbReference type="NCBI Taxonomy" id="574656"/>
    <lineage>
        <taxon>Eukaryota</taxon>
        <taxon>Fungi</taxon>
        <taxon>Dikarya</taxon>
        <taxon>Ascomycota</taxon>
        <taxon>Pezizomycotina</taxon>
        <taxon>Dothideomycetes</taxon>
        <taxon>Dothideomycetidae</taxon>
        <taxon>Mycosphaerellales</taxon>
        <taxon>Teratosphaeriaceae</taxon>
        <taxon>Recurvomyces</taxon>
    </lineage>
</organism>
<feature type="region of interest" description="Disordered" evidence="1">
    <location>
        <begin position="253"/>
        <end position="296"/>
    </location>
</feature>
<evidence type="ECO:0000256" key="2">
    <source>
        <dbReference type="SAM" id="Phobius"/>
    </source>
</evidence>
<dbReference type="Proteomes" id="UP001274830">
    <property type="component" value="Unassembled WGS sequence"/>
</dbReference>
<dbReference type="AlphaFoldDB" id="A0AAE0WVT8"/>
<comment type="caution">
    <text evidence="3">The sequence shown here is derived from an EMBL/GenBank/DDBJ whole genome shotgun (WGS) entry which is preliminary data.</text>
</comment>
<dbReference type="EMBL" id="JAUTXT010000003">
    <property type="protein sequence ID" value="KAK3679040.1"/>
    <property type="molecule type" value="Genomic_DNA"/>
</dbReference>
<gene>
    <name evidence="3" type="ORF">LTR78_001493</name>
</gene>